<dbReference type="RefSeq" id="WP_188815038.1">
    <property type="nucleotide sequence ID" value="NZ_BMHT01000006.1"/>
</dbReference>
<evidence type="ECO:0008006" key="12">
    <source>
        <dbReference type="Google" id="ProtNLM"/>
    </source>
</evidence>
<evidence type="ECO:0000256" key="3">
    <source>
        <dbReference type="ARBA" id="ARBA00022475"/>
    </source>
</evidence>
<proteinExistence type="inferred from homology"/>
<feature type="transmembrane region" description="Helical" evidence="9">
    <location>
        <begin position="28"/>
        <end position="48"/>
    </location>
</feature>
<evidence type="ECO:0000256" key="7">
    <source>
        <dbReference type="ARBA" id="ARBA00023136"/>
    </source>
</evidence>
<comment type="subcellular location">
    <subcellularLocation>
        <location evidence="1">Cell membrane</location>
        <topology evidence="1">Multi-pass membrane protein</topology>
    </subcellularLocation>
</comment>
<evidence type="ECO:0000256" key="6">
    <source>
        <dbReference type="ARBA" id="ARBA00023065"/>
    </source>
</evidence>
<evidence type="ECO:0000313" key="11">
    <source>
        <dbReference type="Proteomes" id="UP000632273"/>
    </source>
</evidence>
<dbReference type="EMBL" id="BMHT01000006">
    <property type="protein sequence ID" value="GGF18072.1"/>
    <property type="molecule type" value="Genomic_DNA"/>
</dbReference>
<evidence type="ECO:0000256" key="5">
    <source>
        <dbReference type="ARBA" id="ARBA00022989"/>
    </source>
</evidence>
<evidence type="ECO:0000256" key="8">
    <source>
        <dbReference type="ARBA" id="ARBA00034708"/>
    </source>
</evidence>
<dbReference type="PANTHER" id="PTHR33281">
    <property type="entry name" value="UPF0187 PROTEIN YNEE"/>
    <property type="match status" value="1"/>
</dbReference>
<dbReference type="PANTHER" id="PTHR33281:SF19">
    <property type="entry name" value="VOLTAGE-DEPENDENT ANION CHANNEL-FORMING PROTEIN YNEE"/>
    <property type="match status" value="1"/>
</dbReference>
<dbReference type="Pfam" id="PF25539">
    <property type="entry name" value="Bestrophin_2"/>
    <property type="match status" value="1"/>
</dbReference>
<evidence type="ECO:0000256" key="4">
    <source>
        <dbReference type="ARBA" id="ARBA00022692"/>
    </source>
</evidence>
<evidence type="ECO:0000256" key="1">
    <source>
        <dbReference type="ARBA" id="ARBA00004651"/>
    </source>
</evidence>
<keyword evidence="5 9" id="KW-1133">Transmembrane helix</keyword>
<keyword evidence="4 9" id="KW-0812">Transmembrane</keyword>
<keyword evidence="7 9" id="KW-0472">Membrane</keyword>
<protein>
    <recommendedName>
        <fullName evidence="12">Bestrophin</fullName>
    </recommendedName>
</protein>
<feature type="transmembrane region" description="Helical" evidence="9">
    <location>
        <begin position="221"/>
        <end position="249"/>
    </location>
</feature>
<dbReference type="InterPro" id="IPR044669">
    <property type="entry name" value="YneE/VCCN1/2-like"/>
</dbReference>
<reference evidence="11" key="1">
    <citation type="journal article" date="2019" name="Int. J. Syst. Evol. Microbiol.">
        <title>The Global Catalogue of Microorganisms (GCM) 10K type strain sequencing project: providing services to taxonomists for standard genome sequencing and annotation.</title>
        <authorList>
            <consortium name="The Broad Institute Genomics Platform"/>
            <consortium name="The Broad Institute Genome Sequencing Center for Infectious Disease"/>
            <person name="Wu L."/>
            <person name="Ma J."/>
        </authorList>
    </citation>
    <scope>NUCLEOTIDE SEQUENCE [LARGE SCALE GENOMIC DNA]</scope>
    <source>
        <strain evidence="11">CGMCC 1.15197</strain>
    </source>
</reference>
<keyword evidence="11" id="KW-1185">Reference proteome</keyword>
<feature type="transmembrane region" description="Helical" evidence="9">
    <location>
        <begin position="54"/>
        <end position="74"/>
    </location>
</feature>
<organism evidence="10 11">
    <name type="scientific">Hymenobacter cavernae</name>
    <dbReference type="NCBI Taxonomy" id="2044852"/>
    <lineage>
        <taxon>Bacteria</taxon>
        <taxon>Pseudomonadati</taxon>
        <taxon>Bacteroidota</taxon>
        <taxon>Cytophagia</taxon>
        <taxon>Cytophagales</taxon>
        <taxon>Hymenobacteraceae</taxon>
        <taxon>Hymenobacter</taxon>
    </lineage>
</organism>
<comment type="caution">
    <text evidence="10">The sequence shown here is derived from an EMBL/GenBank/DDBJ whole genome shotgun (WGS) entry which is preliminary data.</text>
</comment>
<evidence type="ECO:0000256" key="9">
    <source>
        <dbReference type="SAM" id="Phobius"/>
    </source>
</evidence>
<keyword evidence="6" id="KW-0406">Ion transport</keyword>
<evidence type="ECO:0000313" key="10">
    <source>
        <dbReference type="EMBL" id="GGF18072.1"/>
    </source>
</evidence>
<keyword evidence="2" id="KW-0813">Transport</keyword>
<sequence length="306" mass="34540">MIIREKDNWLRLLFVWQGSVLPQILPRLLVLLGLSVVVVYAHGTLLYYKVPLNAAPFTLFGVTLAIFLGFYNNASYDRFWEGRKLWGALLNTTRSLARQALTLSSRAESAPEIHYFVRLLIAFTYALKHQLRRTDPAADLGRLLPANLALSIQSATFKPVMLLLEMGRWVQQNQVAAHLDTTTQLAFDHNFNQLSDIVGGCERLAGTPIPYTYSVMLHRTVYFYCFLLPFGLVDSIGWMTPVIVAFVGYTFMALDAIVRDLEEPFGLGANDLALNTMSHMIESTLLEMIGEKAPATPERKSRYVFD</sequence>
<evidence type="ECO:0000256" key="2">
    <source>
        <dbReference type="ARBA" id="ARBA00022448"/>
    </source>
</evidence>
<keyword evidence="3" id="KW-1003">Cell membrane</keyword>
<gene>
    <name evidence="10" type="ORF">GCM10011383_31920</name>
</gene>
<comment type="similarity">
    <text evidence="8">Belongs to the anion channel-forming bestrophin (TC 1.A.46) family.</text>
</comment>
<dbReference type="Proteomes" id="UP000632273">
    <property type="component" value="Unassembled WGS sequence"/>
</dbReference>
<name>A0ABQ1UHC7_9BACT</name>
<accession>A0ABQ1UHC7</accession>